<evidence type="ECO:0000313" key="6">
    <source>
        <dbReference type="Proteomes" id="UP000308038"/>
    </source>
</evidence>
<evidence type="ECO:0000256" key="3">
    <source>
        <dbReference type="SAM" id="SignalP"/>
    </source>
</evidence>
<dbReference type="InterPro" id="IPR029058">
    <property type="entry name" value="AB_hydrolase_fold"/>
</dbReference>
<sequence length="365" mass="39503">MRLLPLLLIAAAAPAAAQTTQPVATPANPAPAPTNWPTREGDVTLPGFRFGTGETMDLKIHYTTLGTPRRGPDGEINNAVMVLHGTGGTGKQFLSPQFADELYGPGQPFDLKTTYVILPDNIGHGASSKPSDEMRMAFPKYDYSDMVAAQKAMLEKLGVTRLKVILGTSMGCMHAFVWGQTYPGFAERLAPFACLPVPIAGLNRMWRMLSIDAIKADPAWNGGNYTAQPAQGLRTAASLSIIAGSNPLALQQQYPTREAAEAFLDQAFTRNSANRDANDYIYQLDASRTYDPSAGLEKITVPVLWINSADDFINPAGYGITEAAAKRMPRATFRLIAATPETKGHGTHTWAKFWKADLSRLMATN</sequence>
<dbReference type="Pfam" id="PF00561">
    <property type="entry name" value="Abhydrolase_1"/>
    <property type="match status" value="1"/>
</dbReference>
<dbReference type="InterPro" id="IPR008220">
    <property type="entry name" value="HAT_MetX-like"/>
</dbReference>
<dbReference type="NCBIfam" id="NF005071">
    <property type="entry name" value="PRK06489.1"/>
    <property type="match status" value="1"/>
</dbReference>
<comment type="caution">
    <text evidence="5">The sequence shown here is derived from an EMBL/GenBank/DDBJ whole genome shotgun (WGS) entry which is preliminary data.</text>
</comment>
<feature type="compositionally biased region" description="Low complexity" evidence="2">
    <location>
        <begin position="18"/>
        <end position="27"/>
    </location>
</feature>
<feature type="domain" description="AB hydrolase-1" evidence="4">
    <location>
        <begin position="79"/>
        <end position="336"/>
    </location>
</feature>
<evidence type="ECO:0000313" key="5">
    <source>
        <dbReference type="EMBL" id="THG38134.1"/>
    </source>
</evidence>
<dbReference type="GO" id="GO:0016787">
    <property type="term" value="F:hydrolase activity"/>
    <property type="evidence" value="ECO:0007669"/>
    <property type="project" value="UniProtKB-KW"/>
</dbReference>
<dbReference type="EMBL" id="SSTI01000012">
    <property type="protein sequence ID" value="THG38134.1"/>
    <property type="molecule type" value="Genomic_DNA"/>
</dbReference>
<reference evidence="5 6" key="1">
    <citation type="submission" date="2019-04" db="EMBL/GenBank/DDBJ databases">
        <title>Microbes associate with the intestines of laboratory mice.</title>
        <authorList>
            <person name="Navarre W."/>
            <person name="Wong E."/>
            <person name="Huang K.C."/>
            <person name="Tropini C."/>
            <person name="Ng K."/>
            <person name="Yu B."/>
        </authorList>
    </citation>
    <scope>NUCLEOTIDE SEQUENCE [LARGE SCALE GENOMIC DNA]</scope>
    <source>
        <strain evidence="5 6">NM83_B4-11</strain>
    </source>
</reference>
<keyword evidence="6" id="KW-1185">Reference proteome</keyword>
<dbReference type="PANTHER" id="PTHR32268:SF11">
    <property type="entry name" value="HOMOSERINE O-ACETYLTRANSFERASE"/>
    <property type="match status" value="1"/>
</dbReference>
<keyword evidence="5" id="KW-0378">Hydrolase</keyword>
<evidence type="ECO:0000256" key="2">
    <source>
        <dbReference type="SAM" id="MobiDB-lite"/>
    </source>
</evidence>
<organism evidence="5 6">
    <name type="scientific">Sphingomonas olei</name>
    <dbReference type="NCBI Taxonomy" id="1886787"/>
    <lineage>
        <taxon>Bacteria</taxon>
        <taxon>Pseudomonadati</taxon>
        <taxon>Pseudomonadota</taxon>
        <taxon>Alphaproteobacteria</taxon>
        <taxon>Sphingomonadales</taxon>
        <taxon>Sphingomonadaceae</taxon>
        <taxon>Sphingomonas</taxon>
    </lineage>
</organism>
<dbReference type="RefSeq" id="WP_136452197.1">
    <property type="nucleotide sequence ID" value="NZ_SSTI01000012.1"/>
</dbReference>
<keyword evidence="3" id="KW-0732">Signal</keyword>
<dbReference type="Proteomes" id="UP000308038">
    <property type="component" value="Unassembled WGS sequence"/>
</dbReference>
<name>A0ABY2QEM7_9SPHN</name>
<proteinExistence type="predicted"/>
<evidence type="ECO:0000259" key="4">
    <source>
        <dbReference type="Pfam" id="PF00561"/>
    </source>
</evidence>
<dbReference type="SUPFAM" id="SSF53474">
    <property type="entry name" value="alpha/beta-Hydrolases"/>
    <property type="match status" value="1"/>
</dbReference>
<dbReference type="Gene3D" id="3.40.50.1820">
    <property type="entry name" value="alpha/beta hydrolase"/>
    <property type="match status" value="1"/>
</dbReference>
<gene>
    <name evidence="5" type="ORF">E5988_14950</name>
</gene>
<feature type="signal peptide" evidence="3">
    <location>
        <begin position="1"/>
        <end position="17"/>
    </location>
</feature>
<dbReference type="PANTHER" id="PTHR32268">
    <property type="entry name" value="HOMOSERINE O-ACETYLTRANSFERASE"/>
    <property type="match status" value="1"/>
</dbReference>
<feature type="chain" id="PRO_5045660486" evidence="3">
    <location>
        <begin position="18"/>
        <end position="365"/>
    </location>
</feature>
<protein>
    <submittedName>
        <fullName evidence="5">Alpha/beta fold hydrolase</fullName>
    </submittedName>
</protein>
<dbReference type="PIRSF" id="PIRSF000443">
    <property type="entry name" value="Homoser_Ac_trans"/>
    <property type="match status" value="1"/>
</dbReference>
<feature type="region of interest" description="Disordered" evidence="2">
    <location>
        <begin position="18"/>
        <end position="42"/>
    </location>
</feature>
<keyword evidence="1" id="KW-0808">Transferase</keyword>
<accession>A0ABY2QEM7</accession>
<dbReference type="InterPro" id="IPR000073">
    <property type="entry name" value="AB_hydrolase_1"/>
</dbReference>
<evidence type="ECO:0000256" key="1">
    <source>
        <dbReference type="ARBA" id="ARBA00022679"/>
    </source>
</evidence>